<comment type="caution">
    <text evidence="6">The sequence shown here is derived from an EMBL/GenBank/DDBJ whole genome shotgun (WGS) entry which is preliminary data.</text>
</comment>
<dbReference type="GO" id="GO:0160150">
    <property type="term" value="F:tRNA pseudouridine(13) synthase activity"/>
    <property type="evidence" value="ECO:0007669"/>
    <property type="project" value="UniProtKB-EC"/>
</dbReference>
<dbReference type="InterPro" id="IPR020119">
    <property type="entry name" value="PsdUridine_synth_TruD_CS"/>
</dbReference>
<name>A0AAV3UA96_9ALTE</name>
<gene>
    <name evidence="4 6" type="primary">truD</name>
    <name evidence="6" type="ORF">GCM10025791_47560</name>
</gene>
<dbReference type="PANTHER" id="PTHR47811">
    <property type="entry name" value="TRNA PSEUDOURIDINE SYNTHASE D"/>
    <property type="match status" value="1"/>
</dbReference>
<evidence type="ECO:0000313" key="7">
    <source>
        <dbReference type="Proteomes" id="UP001409585"/>
    </source>
</evidence>
<dbReference type="SUPFAM" id="SSF55120">
    <property type="entry name" value="Pseudouridine synthase"/>
    <property type="match status" value="1"/>
</dbReference>
<dbReference type="Gene3D" id="3.30.2340.10">
    <property type="entry name" value="TruD, insertion domain"/>
    <property type="match status" value="1"/>
</dbReference>
<dbReference type="GO" id="GO:0031119">
    <property type="term" value="P:tRNA pseudouridine synthesis"/>
    <property type="evidence" value="ECO:0007669"/>
    <property type="project" value="UniProtKB-UniRule"/>
</dbReference>
<dbReference type="PROSITE" id="PS50984">
    <property type="entry name" value="TRUD"/>
    <property type="match status" value="1"/>
</dbReference>
<dbReference type="Pfam" id="PF01142">
    <property type="entry name" value="TruD"/>
    <property type="match status" value="2"/>
</dbReference>
<dbReference type="CDD" id="cd02575">
    <property type="entry name" value="PseudoU_synth_EcTruD"/>
    <property type="match status" value="1"/>
</dbReference>
<evidence type="ECO:0000256" key="3">
    <source>
        <dbReference type="ARBA" id="ARBA00023235"/>
    </source>
</evidence>
<feature type="active site" description="Nucleophile" evidence="4">
    <location>
        <position position="90"/>
    </location>
</feature>
<dbReference type="PROSITE" id="PS01268">
    <property type="entry name" value="UPF0024"/>
    <property type="match status" value="1"/>
</dbReference>
<evidence type="ECO:0000313" key="6">
    <source>
        <dbReference type="EMBL" id="GAA4960659.1"/>
    </source>
</evidence>
<dbReference type="EMBL" id="BAABLX010000079">
    <property type="protein sequence ID" value="GAA4960659.1"/>
    <property type="molecule type" value="Genomic_DNA"/>
</dbReference>
<dbReference type="AlphaFoldDB" id="A0AAV3UA96"/>
<proteinExistence type="inferred from homology"/>
<evidence type="ECO:0000256" key="4">
    <source>
        <dbReference type="HAMAP-Rule" id="MF_01082"/>
    </source>
</evidence>
<comment type="function">
    <text evidence="4">Responsible for synthesis of pseudouridine from uracil-13 in transfer RNAs.</text>
</comment>
<dbReference type="EC" id="5.4.99.27" evidence="4"/>
<evidence type="ECO:0000259" key="5">
    <source>
        <dbReference type="PROSITE" id="PS50984"/>
    </source>
</evidence>
<dbReference type="Gene3D" id="3.30.2350.20">
    <property type="entry name" value="TruD, catalytic domain"/>
    <property type="match status" value="1"/>
</dbReference>
<dbReference type="GO" id="GO:0005829">
    <property type="term" value="C:cytosol"/>
    <property type="evidence" value="ECO:0007669"/>
    <property type="project" value="TreeGrafter"/>
</dbReference>
<evidence type="ECO:0000256" key="2">
    <source>
        <dbReference type="ARBA" id="ARBA00022694"/>
    </source>
</evidence>
<dbReference type="Proteomes" id="UP001409585">
    <property type="component" value="Unassembled WGS sequence"/>
</dbReference>
<dbReference type="GO" id="GO:0003723">
    <property type="term" value="F:RNA binding"/>
    <property type="evidence" value="ECO:0007669"/>
    <property type="project" value="InterPro"/>
</dbReference>
<accession>A0AAV3UA96</accession>
<keyword evidence="2 4" id="KW-0819">tRNA processing</keyword>
<dbReference type="InterPro" id="IPR011760">
    <property type="entry name" value="PsdUridine_synth_TruD_insert"/>
</dbReference>
<comment type="catalytic activity">
    <reaction evidence="4">
        <text>uridine(13) in tRNA = pseudouridine(13) in tRNA</text>
        <dbReference type="Rhea" id="RHEA:42540"/>
        <dbReference type="Rhea" id="RHEA-COMP:10105"/>
        <dbReference type="Rhea" id="RHEA-COMP:10106"/>
        <dbReference type="ChEBI" id="CHEBI:65314"/>
        <dbReference type="ChEBI" id="CHEBI:65315"/>
        <dbReference type="EC" id="5.4.99.27"/>
    </reaction>
</comment>
<dbReference type="InterPro" id="IPR050170">
    <property type="entry name" value="TruD_pseudoU_synthase"/>
</dbReference>
<dbReference type="InterPro" id="IPR043165">
    <property type="entry name" value="TruD_insert_sf"/>
</dbReference>
<dbReference type="InterPro" id="IPR001656">
    <property type="entry name" value="PsdUridine_synth_TruD"/>
</dbReference>
<sequence length="334" mass="38137">MTHSVPQETESQFSLDFPYALGKPEWSGILKAANADFVVQEIFPESFSNEGEHHYVLVEKDGENSHWVARLLAEYCNVDVSAVGLAGLKDRYAVTQQWFSVQLPGQAKMDWSGFNSPNYKILKAARHHKKLRRGDHLGNRFIIVIRDIDKNAAQADLEQRLSAIKYQGVPNYFGEQRFGISGENLVQAQAWFQDGKRIKNRKQKSFVLSAARSYLFNVMLAKRVVLSNWQQAIPGDVLDSDYPSGPMWGRGRLASQDDALLLEQALVEEYSVWCDALEHQGLKQERRPLVLMPANLSWRWQDDALELSFQLPPGQFATAVLRELFNYRELNRHG</sequence>
<dbReference type="InterPro" id="IPR020103">
    <property type="entry name" value="PsdUridine_synth_cat_dom_sf"/>
</dbReference>
<dbReference type="PANTHER" id="PTHR47811:SF1">
    <property type="entry name" value="TRNA PSEUDOURIDINE SYNTHASE D"/>
    <property type="match status" value="1"/>
</dbReference>
<dbReference type="HAMAP" id="MF_01082">
    <property type="entry name" value="TruD"/>
    <property type="match status" value="1"/>
</dbReference>
<evidence type="ECO:0000256" key="1">
    <source>
        <dbReference type="ARBA" id="ARBA00007953"/>
    </source>
</evidence>
<dbReference type="RefSeq" id="WP_345427900.1">
    <property type="nucleotide sequence ID" value="NZ_AP031496.1"/>
</dbReference>
<comment type="similarity">
    <text evidence="1 4">Belongs to the pseudouridine synthase TruD family.</text>
</comment>
<keyword evidence="7" id="KW-1185">Reference proteome</keyword>
<feature type="domain" description="TRUD" evidence="5">
    <location>
        <begin position="168"/>
        <end position="291"/>
    </location>
</feature>
<keyword evidence="3 4" id="KW-0413">Isomerase</keyword>
<reference evidence="7" key="1">
    <citation type="journal article" date="2019" name="Int. J. Syst. Evol. Microbiol.">
        <title>The Global Catalogue of Microorganisms (GCM) 10K type strain sequencing project: providing services to taxonomists for standard genome sequencing and annotation.</title>
        <authorList>
            <consortium name="The Broad Institute Genomics Platform"/>
            <consortium name="The Broad Institute Genome Sequencing Center for Infectious Disease"/>
            <person name="Wu L."/>
            <person name="Ma J."/>
        </authorList>
    </citation>
    <scope>NUCLEOTIDE SEQUENCE [LARGE SCALE GENOMIC DNA]</scope>
    <source>
        <strain evidence="7">JCM 19134</strain>
    </source>
</reference>
<organism evidence="6 7">
    <name type="scientific">Halioxenophilus aromaticivorans</name>
    <dbReference type="NCBI Taxonomy" id="1306992"/>
    <lineage>
        <taxon>Bacteria</taxon>
        <taxon>Pseudomonadati</taxon>
        <taxon>Pseudomonadota</taxon>
        <taxon>Gammaproteobacteria</taxon>
        <taxon>Alteromonadales</taxon>
        <taxon>Alteromonadaceae</taxon>
        <taxon>Halioxenophilus</taxon>
    </lineage>
</organism>
<protein>
    <recommendedName>
        <fullName evidence="4">tRNA pseudouridine synthase D</fullName>
        <ecNumber evidence="4">5.4.99.27</ecNumber>
    </recommendedName>
    <alternativeName>
        <fullName evidence="4">tRNA pseudouridine(13) synthase</fullName>
    </alternativeName>
    <alternativeName>
        <fullName evidence="4">tRNA pseudouridylate synthase D</fullName>
    </alternativeName>
    <alternativeName>
        <fullName evidence="4">tRNA-uridine isomerase D</fullName>
    </alternativeName>
</protein>
<dbReference type="InterPro" id="IPR042214">
    <property type="entry name" value="TruD_catalytic"/>
</dbReference>